<reference evidence="2 3" key="1">
    <citation type="submission" date="2016-10" db="EMBL/GenBank/DDBJ databases">
        <authorList>
            <person name="de Groot N.N."/>
        </authorList>
    </citation>
    <scope>NUCLEOTIDE SEQUENCE [LARGE SCALE GENOMIC DNA]</scope>
    <source>
        <strain evidence="2 3">DSM 43941</strain>
    </source>
</reference>
<proteinExistence type="predicted"/>
<dbReference type="OrthoDB" id="3392557at2"/>
<feature type="transmembrane region" description="Helical" evidence="1">
    <location>
        <begin position="72"/>
        <end position="91"/>
    </location>
</feature>
<evidence type="ECO:0000313" key="3">
    <source>
        <dbReference type="Proteomes" id="UP000198688"/>
    </source>
</evidence>
<sequence>MSTWLRLQIASPFIVLPGVFLMATVGGAYLLWSTVDNTAWHALTLFMCLMLVSCVGIGVSIAADRELDSFPWCRMATVVLFVVLSLGVQWVREMVQFAP</sequence>
<accession>A0A1H1Q1M4</accession>
<evidence type="ECO:0000313" key="2">
    <source>
        <dbReference type="EMBL" id="SDS17306.1"/>
    </source>
</evidence>
<protein>
    <submittedName>
        <fullName evidence="2">Uncharacterized protein</fullName>
    </submittedName>
</protein>
<dbReference type="Proteomes" id="UP000198688">
    <property type="component" value="Chromosome I"/>
</dbReference>
<keyword evidence="1" id="KW-1133">Transmembrane helix</keyword>
<evidence type="ECO:0000256" key="1">
    <source>
        <dbReference type="SAM" id="Phobius"/>
    </source>
</evidence>
<feature type="transmembrane region" description="Helical" evidence="1">
    <location>
        <begin position="12"/>
        <end position="32"/>
    </location>
</feature>
<keyword evidence="1" id="KW-0812">Transmembrane</keyword>
<keyword evidence="3" id="KW-1185">Reference proteome</keyword>
<keyword evidence="1" id="KW-0472">Membrane</keyword>
<dbReference type="AlphaFoldDB" id="A0A1H1Q1M4"/>
<organism evidence="2 3">
    <name type="scientific">Actinoplanes derwentensis</name>
    <dbReference type="NCBI Taxonomy" id="113562"/>
    <lineage>
        <taxon>Bacteria</taxon>
        <taxon>Bacillati</taxon>
        <taxon>Actinomycetota</taxon>
        <taxon>Actinomycetes</taxon>
        <taxon>Micromonosporales</taxon>
        <taxon>Micromonosporaceae</taxon>
        <taxon>Actinoplanes</taxon>
    </lineage>
</organism>
<dbReference type="RefSeq" id="WP_092540700.1">
    <property type="nucleotide sequence ID" value="NZ_BOMJ01000004.1"/>
</dbReference>
<dbReference type="STRING" id="113562.SAMN04489716_0180"/>
<feature type="transmembrane region" description="Helical" evidence="1">
    <location>
        <begin position="38"/>
        <end position="60"/>
    </location>
</feature>
<dbReference type="EMBL" id="LT629758">
    <property type="protein sequence ID" value="SDS17306.1"/>
    <property type="molecule type" value="Genomic_DNA"/>
</dbReference>
<gene>
    <name evidence="2" type="ORF">SAMN04489716_0180</name>
</gene>
<name>A0A1H1Q1M4_9ACTN</name>